<evidence type="ECO:0000313" key="3">
    <source>
        <dbReference type="Proteomes" id="UP001239909"/>
    </source>
</evidence>
<evidence type="ECO:0000313" key="2">
    <source>
        <dbReference type="EMBL" id="GMG85203.1"/>
    </source>
</evidence>
<dbReference type="SUPFAM" id="SSF55961">
    <property type="entry name" value="Bet v1-like"/>
    <property type="match status" value="1"/>
</dbReference>
<dbReference type="Pfam" id="PF10604">
    <property type="entry name" value="Polyketide_cyc2"/>
    <property type="match status" value="1"/>
</dbReference>
<keyword evidence="3" id="KW-1185">Reference proteome</keyword>
<feature type="region of interest" description="Disordered" evidence="1">
    <location>
        <begin position="85"/>
        <end position="111"/>
    </location>
</feature>
<dbReference type="RefSeq" id="WP_285674474.1">
    <property type="nucleotide sequence ID" value="NZ_BSYI01000054.1"/>
</dbReference>
<dbReference type="InterPro" id="IPR023393">
    <property type="entry name" value="START-like_dom_sf"/>
</dbReference>
<gene>
    <name evidence="2" type="ORF">LNKW23_44190</name>
</gene>
<dbReference type="EMBL" id="BSYI01000054">
    <property type="protein sequence ID" value="GMG85203.1"/>
    <property type="molecule type" value="Genomic_DNA"/>
</dbReference>
<sequence length="240" mass="25138">MPARAGEASGEITIAADPKAVGSHIGPSCAISGWYPGIAGGKHEEISGATHRRLVTADGAVFLETLLEHDDEAMRYSCTIEEGPLPVTDDSATRRVEPSGGKARASRSGNFAAKGTAGEAAISLMSGVHDAGPAAIRETVPHQRTLASPSGQQHLPPGLRRWRGGAPRRPRPGCACRLSIRGRRSCARAGATLRQGSAIAEVRGPRLLCGDALGRRPWPACGEGCRLPDRRHDPEARGPC</sequence>
<dbReference type="Proteomes" id="UP001239909">
    <property type="component" value="Unassembled WGS sequence"/>
</dbReference>
<evidence type="ECO:0008006" key="4">
    <source>
        <dbReference type="Google" id="ProtNLM"/>
    </source>
</evidence>
<comment type="caution">
    <text evidence="2">The sequence shown here is derived from an EMBL/GenBank/DDBJ whole genome shotgun (WGS) entry which is preliminary data.</text>
</comment>
<name>A0ABQ6LT02_9RHOB</name>
<reference evidence="2 3" key="1">
    <citation type="submission" date="2023-04" db="EMBL/GenBank/DDBJ databases">
        <title>Marinoamorphus aggregata gen. nov., sp. Nov., isolate from tissue of brittle star Ophioplocus japonicus.</title>
        <authorList>
            <person name="Kawano K."/>
            <person name="Sawayama S."/>
            <person name="Nakagawa S."/>
        </authorList>
    </citation>
    <scope>NUCLEOTIDE SEQUENCE [LARGE SCALE GENOMIC DNA]</scope>
    <source>
        <strain evidence="2 3">NKW23</strain>
    </source>
</reference>
<accession>A0ABQ6LT02</accession>
<dbReference type="InterPro" id="IPR019587">
    <property type="entry name" value="Polyketide_cyclase/dehydratase"/>
</dbReference>
<protein>
    <recommendedName>
        <fullName evidence="4">Ig-like domain-containing protein</fullName>
    </recommendedName>
</protein>
<dbReference type="Gene3D" id="3.30.530.20">
    <property type="match status" value="1"/>
</dbReference>
<dbReference type="CDD" id="cd07821">
    <property type="entry name" value="PYR_PYL_RCAR_like"/>
    <property type="match status" value="1"/>
</dbReference>
<organism evidence="2 3">
    <name type="scientific">Paralimibaculum aggregatum</name>
    <dbReference type="NCBI Taxonomy" id="3036245"/>
    <lineage>
        <taxon>Bacteria</taxon>
        <taxon>Pseudomonadati</taxon>
        <taxon>Pseudomonadota</taxon>
        <taxon>Alphaproteobacteria</taxon>
        <taxon>Rhodobacterales</taxon>
        <taxon>Paracoccaceae</taxon>
        <taxon>Paralimibaculum</taxon>
    </lineage>
</organism>
<proteinExistence type="predicted"/>
<feature type="region of interest" description="Disordered" evidence="1">
    <location>
        <begin position="144"/>
        <end position="166"/>
    </location>
</feature>
<evidence type="ECO:0000256" key="1">
    <source>
        <dbReference type="SAM" id="MobiDB-lite"/>
    </source>
</evidence>